<evidence type="ECO:0000256" key="1">
    <source>
        <dbReference type="ARBA" id="ARBA00023125"/>
    </source>
</evidence>
<proteinExistence type="predicted"/>
<evidence type="ECO:0000256" key="2">
    <source>
        <dbReference type="PROSITE-ProRule" id="PRU00335"/>
    </source>
</evidence>
<dbReference type="Proteomes" id="UP000237846">
    <property type="component" value="Unassembled WGS sequence"/>
</dbReference>
<keyword evidence="5" id="KW-1185">Reference proteome</keyword>
<feature type="DNA-binding region" description="H-T-H motif" evidence="2">
    <location>
        <begin position="27"/>
        <end position="46"/>
    </location>
</feature>
<keyword evidence="1 2" id="KW-0238">DNA-binding</keyword>
<sequence>MRADAARNREAVLLAGARLLYTDPSAGMAAIAAAAGVDRRTVYRHFPDRAALLAGVHAARLTAIERAFDDARLDRAPIAVALHRLAEGVIAASRRWPVDTALLDQDEAARVRSLALAERLDEFVQRAVREGLLRGDLPTGWARSMVVRLLDLAAHQLPTLGPAPAADVVVRSLLDGIGAPV</sequence>
<dbReference type="Pfam" id="PF00440">
    <property type="entry name" value="TetR_N"/>
    <property type="match status" value="1"/>
</dbReference>
<feature type="domain" description="HTH tetR-type" evidence="3">
    <location>
        <begin position="6"/>
        <end position="64"/>
    </location>
</feature>
<dbReference type="PANTHER" id="PTHR30055:SF237">
    <property type="entry name" value="TRANSCRIPTIONAL REPRESSOR MCE3R"/>
    <property type="match status" value="1"/>
</dbReference>
<evidence type="ECO:0000259" key="3">
    <source>
        <dbReference type="PROSITE" id="PS50977"/>
    </source>
</evidence>
<dbReference type="InterPro" id="IPR050109">
    <property type="entry name" value="HTH-type_TetR-like_transc_reg"/>
</dbReference>
<gene>
    <name evidence="4" type="ORF">CLV72_10948</name>
</gene>
<name>A0A2T0PV86_9ACTN</name>
<protein>
    <submittedName>
        <fullName evidence="4">TetR family transcriptional regulator</fullName>
    </submittedName>
</protein>
<dbReference type="InterPro" id="IPR009057">
    <property type="entry name" value="Homeodomain-like_sf"/>
</dbReference>
<dbReference type="SUPFAM" id="SSF46689">
    <property type="entry name" value="Homeodomain-like"/>
    <property type="match status" value="1"/>
</dbReference>
<reference evidence="4 5" key="1">
    <citation type="submission" date="2018-03" db="EMBL/GenBank/DDBJ databases">
        <title>Genomic Encyclopedia of Archaeal and Bacterial Type Strains, Phase II (KMG-II): from individual species to whole genera.</title>
        <authorList>
            <person name="Goeker M."/>
        </authorList>
    </citation>
    <scope>NUCLEOTIDE SEQUENCE [LARGE SCALE GENOMIC DNA]</scope>
    <source>
        <strain evidence="4 5">DSM 45601</strain>
    </source>
</reference>
<organism evidence="4 5">
    <name type="scientific">Allonocardiopsis opalescens</name>
    <dbReference type="NCBI Taxonomy" id="1144618"/>
    <lineage>
        <taxon>Bacteria</taxon>
        <taxon>Bacillati</taxon>
        <taxon>Actinomycetota</taxon>
        <taxon>Actinomycetes</taxon>
        <taxon>Streptosporangiales</taxon>
        <taxon>Allonocardiopsis</taxon>
    </lineage>
</organism>
<dbReference type="PROSITE" id="PS50977">
    <property type="entry name" value="HTH_TETR_2"/>
    <property type="match status" value="1"/>
</dbReference>
<dbReference type="GO" id="GO:0000976">
    <property type="term" value="F:transcription cis-regulatory region binding"/>
    <property type="evidence" value="ECO:0007669"/>
    <property type="project" value="TreeGrafter"/>
</dbReference>
<dbReference type="PANTHER" id="PTHR30055">
    <property type="entry name" value="HTH-TYPE TRANSCRIPTIONAL REGULATOR RUTR"/>
    <property type="match status" value="1"/>
</dbReference>
<dbReference type="RefSeq" id="WP_211303127.1">
    <property type="nucleotide sequence ID" value="NZ_PVZC01000009.1"/>
</dbReference>
<comment type="caution">
    <text evidence="4">The sequence shown here is derived from an EMBL/GenBank/DDBJ whole genome shotgun (WGS) entry which is preliminary data.</text>
</comment>
<evidence type="ECO:0000313" key="5">
    <source>
        <dbReference type="Proteomes" id="UP000237846"/>
    </source>
</evidence>
<dbReference type="AlphaFoldDB" id="A0A2T0PV86"/>
<evidence type="ECO:0000313" key="4">
    <source>
        <dbReference type="EMBL" id="PRX95441.1"/>
    </source>
</evidence>
<dbReference type="Gene3D" id="1.10.357.10">
    <property type="entry name" value="Tetracycline Repressor, domain 2"/>
    <property type="match status" value="1"/>
</dbReference>
<accession>A0A2T0PV86</accession>
<dbReference type="InterPro" id="IPR001647">
    <property type="entry name" value="HTH_TetR"/>
</dbReference>
<dbReference type="GO" id="GO:0003700">
    <property type="term" value="F:DNA-binding transcription factor activity"/>
    <property type="evidence" value="ECO:0007669"/>
    <property type="project" value="TreeGrafter"/>
</dbReference>
<dbReference type="EMBL" id="PVZC01000009">
    <property type="protein sequence ID" value="PRX95441.1"/>
    <property type="molecule type" value="Genomic_DNA"/>
</dbReference>